<keyword evidence="2" id="KW-0812">Transmembrane</keyword>
<keyword evidence="2" id="KW-1133">Transmembrane helix</keyword>
<evidence type="ECO:0000313" key="4">
    <source>
        <dbReference type="Proteomes" id="UP001499986"/>
    </source>
</evidence>
<accession>A0ABN3I533</accession>
<sequence>MNKTADHSPPAGIAGHSGSSPPQGMEDGRCGALLEGGSAQAAGLRPVLGVLAMSYPKTEPQPTEGLRELMMASFGHGTRRHPRSRGRTWSRTGPDRATLGIIGVICAVAGFFVLGIILGPAAIVCGWLAMGRTWSGSRPATAVVALVLGAIDTLLAIIWLAGATTPGNGMLF</sequence>
<proteinExistence type="predicted"/>
<dbReference type="EMBL" id="BAAASE010000003">
    <property type="protein sequence ID" value="GAA2393817.1"/>
    <property type="molecule type" value="Genomic_DNA"/>
</dbReference>
<evidence type="ECO:0008006" key="5">
    <source>
        <dbReference type="Google" id="ProtNLM"/>
    </source>
</evidence>
<organism evidence="3 4">
    <name type="scientific">Streptomyces coeruleofuscus</name>
    <dbReference type="NCBI Taxonomy" id="66879"/>
    <lineage>
        <taxon>Bacteria</taxon>
        <taxon>Bacillati</taxon>
        <taxon>Actinomycetota</taxon>
        <taxon>Actinomycetes</taxon>
        <taxon>Kitasatosporales</taxon>
        <taxon>Streptomycetaceae</taxon>
        <taxon>Streptomyces</taxon>
    </lineage>
</organism>
<dbReference type="Proteomes" id="UP001499986">
    <property type="component" value="Unassembled WGS sequence"/>
</dbReference>
<reference evidence="3 4" key="1">
    <citation type="journal article" date="2019" name="Int. J. Syst. Evol. Microbiol.">
        <title>The Global Catalogue of Microorganisms (GCM) 10K type strain sequencing project: providing services to taxonomists for standard genome sequencing and annotation.</title>
        <authorList>
            <consortium name="The Broad Institute Genomics Platform"/>
            <consortium name="The Broad Institute Genome Sequencing Center for Infectious Disease"/>
            <person name="Wu L."/>
            <person name="Ma J."/>
        </authorList>
    </citation>
    <scope>NUCLEOTIDE SEQUENCE [LARGE SCALE GENOMIC DNA]</scope>
    <source>
        <strain evidence="3 4">JCM 4358</strain>
    </source>
</reference>
<feature type="transmembrane region" description="Helical" evidence="2">
    <location>
        <begin position="142"/>
        <end position="162"/>
    </location>
</feature>
<dbReference type="InterPro" id="IPR055338">
    <property type="entry name" value="YqfX-like"/>
</dbReference>
<evidence type="ECO:0000256" key="2">
    <source>
        <dbReference type="SAM" id="Phobius"/>
    </source>
</evidence>
<dbReference type="PANTHER" id="PTHR40040">
    <property type="entry name" value="SMALL HYDROPHOBIC PROTEIN-RELATED"/>
    <property type="match status" value="1"/>
</dbReference>
<evidence type="ECO:0000256" key="1">
    <source>
        <dbReference type="SAM" id="MobiDB-lite"/>
    </source>
</evidence>
<dbReference type="PANTHER" id="PTHR40040:SF1">
    <property type="entry name" value="MEMBRANE PROTEIN"/>
    <property type="match status" value="1"/>
</dbReference>
<evidence type="ECO:0000313" key="3">
    <source>
        <dbReference type="EMBL" id="GAA2393817.1"/>
    </source>
</evidence>
<protein>
    <recommendedName>
        <fullName evidence="5">Small hydrophobic protein</fullName>
    </recommendedName>
</protein>
<feature type="region of interest" description="Disordered" evidence="1">
    <location>
        <begin position="1"/>
        <end position="31"/>
    </location>
</feature>
<comment type="caution">
    <text evidence="3">The sequence shown here is derived from an EMBL/GenBank/DDBJ whole genome shotgun (WGS) entry which is preliminary data.</text>
</comment>
<name>A0ABN3I533_9ACTN</name>
<gene>
    <name evidence="3" type="ORF">GCM10010255_25200</name>
</gene>
<feature type="transmembrane region" description="Helical" evidence="2">
    <location>
        <begin position="97"/>
        <end position="130"/>
    </location>
</feature>
<keyword evidence="4" id="KW-1185">Reference proteome</keyword>
<keyword evidence="2" id="KW-0472">Membrane</keyword>